<feature type="non-terminal residue" evidence="1">
    <location>
        <position position="1"/>
    </location>
</feature>
<reference evidence="1" key="1">
    <citation type="submission" date="2023-05" db="EMBL/GenBank/DDBJ databases">
        <authorList>
            <consortium name="ELIXIR-Norway"/>
        </authorList>
    </citation>
    <scope>NUCLEOTIDE SEQUENCE</scope>
</reference>
<dbReference type="EMBL" id="OX596090">
    <property type="protein sequence ID" value="CAN0540585.1"/>
    <property type="molecule type" value="Genomic_DNA"/>
</dbReference>
<sequence length="75" mass="8412">FFQFTGPGYGDPPEETKNKEDPKPVLQESSYPNLIGLETEIRPPPYVPPLQFSLRREAPTGEPRGLEGQREPTMG</sequence>
<accession>A0AC60A0A4</accession>
<evidence type="ECO:0000313" key="2">
    <source>
        <dbReference type="Proteomes" id="UP001162501"/>
    </source>
</evidence>
<organism evidence="1 2">
    <name type="scientific">Rangifer tarandus platyrhynchus</name>
    <name type="common">Svalbard reindeer</name>
    <dbReference type="NCBI Taxonomy" id="3082113"/>
    <lineage>
        <taxon>Eukaryota</taxon>
        <taxon>Metazoa</taxon>
        <taxon>Chordata</taxon>
        <taxon>Craniata</taxon>
        <taxon>Vertebrata</taxon>
        <taxon>Euteleostomi</taxon>
        <taxon>Mammalia</taxon>
        <taxon>Eutheria</taxon>
        <taxon>Laurasiatheria</taxon>
        <taxon>Artiodactyla</taxon>
        <taxon>Ruminantia</taxon>
        <taxon>Pecora</taxon>
        <taxon>Cervidae</taxon>
        <taxon>Odocoileinae</taxon>
        <taxon>Rangifer</taxon>
    </lineage>
</organism>
<name>A0AC60A0A4_RANTA</name>
<feature type="non-terminal residue" evidence="1">
    <location>
        <position position="75"/>
    </location>
</feature>
<proteinExistence type="predicted"/>
<evidence type="ECO:0000313" key="1">
    <source>
        <dbReference type="EMBL" id="CAN0540585.1"/>
    </source>
</evidence>
<dbReference type="Proteomes" id="UP001162501">
    <property type="component" value="Chromosome 6"/>
</dbReference>
<reference evidence="1" key="2">
    <citation type="submission" date="2025-03" db="EMBL/GenBank/DDBJ databases">
        <authorList>
            <consortium name="ELIXIR-Norway"/>
            <consortium name="Elixir Norway"/>
        </authorList>
    </citation>
    <scope>NUCLEOTIDE SEQUENCE</scope>
</reference>
<gene>
    <name evidence="1" type="ORF">MRATA1EN22A_LOCUS25308</name>
</gene>
<protein>
    <submittedName>
        <fullName evidence="1">Uncharacterized protein</fullName>
    </submittedName>
</protein>